<reference evidence="1" key="1">
    <citation type="submission" date="2022-07" db="EMBL/GenBank/DDBJ databases">
        <title>Genome sequencing of Photobacterium atrarenae GJH2-4.</title>
        <authorList>
            <person name="Park S.-J."/>
        </authorList>
    </citation>
    <scope>NUCLEOTIDE SEQUENCE</scope>
    <source>
        <strain evidence="1">GJH2-4</strain>
    </source>
</reference>
<proteinExistence type="predicted"/>
<keyword evidence="2" id="KW-1185">Reference proteome</keyword>
<accession>A0ABY5GLH9</accession>
<evidence type="ECO:0000313" key="2">
    <source>
        <dbReference type="Proteomes" id="UP001057998"/>
    </source>
</evidence>
<dbReference type="Proteomes" id="UP001057998">
    <property type="component" value="Chromosome 2"/>
</dbReference>
<gene>
    <name evidence="1" type="ORF">NNL38_16415</name>
</gene>
<dbReference type="RefSeq" id="WP_255391513.1">
    <property type="nucleotide sequence ID" value="NZ_CP101509.1"/>
</dbReference>
<evidence type="ECO:0000313" key="1">
    <source>
        <dbReference type="EMBL" id="UTV30169.1"/>
    </source>
</evidence>
<name>A0ABY5GLH9_9GAMM</name>
<sequence>MPKNTQVVIQSEDQVYELLEQLNKDVLSGDELSLQFSGWPVFQMRLTGDEYDSTITPSLMKGFLELQTAIYRSYAMARYNSPKANKLSQRERDMLTIRVKVEPGSSIFNIDFEAVLENLGKELVGKMDSKTILLITLGFATLFFADSGYKNYLDHRAQVRTQEVKSEEQKALIEHLKFAQEQETKRAQIMADVVASQPRLQTIAQFSNNAKTELFKRSGDAETVQIQGVELEGEVATELMKNARSKSEEIRLDGLYRILNVDSSNPDAFKVKLRSLDSGDIFIAEVQDTTMDRKFIVALQQGEWGRQAIRLQVNARELNGDIKHAKVIYAEVPTVEDSET</sequence>
<dbReference type="EMBL" id="CP101509">
    <property type="protein sequence ID" value="UTV30169.1"/>
    <property type="molecule type" value="Genomic_DNA"/>
</dbReference>
<organism evidence="1 2">
    <name type="scientific">Photobacterium atrarenae</name>
    <dbReference type="NCBI Taxonomy" id="865757"/>
    <lineage>
        <taxon>Bacteria</taxon>
        <taxon>Pseudomonadati</taxon>
        <taxon>Pseudomonadota</taxon>
        <taxon>Gammaproteobacteria</taxon>
        <taxon>Vibrionales</taxon>
        <taxon>Vibrionaceae</taxon>
        <taxon>Photobacterium</taxon>
    </lineage>
</organism>
<protein>
    <submittedName>
        <fullName evidence="1">Uncharacterized protein</fullName>
    </submittedName>
</protein>